<keyword evidence="14" id="KW-1185">Reference proteome</keyword>
<comment type="function">
    <text evidence="9">Activator of cell division through the inhibition of FtsZ GTPase activity, therefore promoting FtsZ assembly into bundles of protofilaments necessary for the formation of the division Z ring. It is recruited early at mid-cell but it is not essential for cell division.</text>
</comment>
<keyword evidence="4" id="KW-0963">Cytoplasm</keyword>
<comment type="caution">
    <text evidence="13">The sequence shown here is derived from an EMBL/GenBank/DDBJ whole genome shotgun (WGS) entry which is preliminary data.</text>
</comment>
<comment type="subunit">
    <text evidence="10">Homodimer. Interacts with FtsZ.</text>
</comment>
<name>A0AA42CUG6_9GAMM</name>
<dbReference type="EMBL" id="JAPIVE010000002">
    <property type="protein sequence ID" value="MCX2523986.1"/>
    <property type="molecule type" value="Genomic_DNA"/>
</dbReference>
<evidence type="ECO:0000256" key="9">
    <source>
        <dbReference type="ARBA" id="ARBA00024910"/>
    </source>
</evidence>
<dbReference type="Pfam" id="PF05164">
    <property type="entry name" value="ZapA"/>
    <property type="match status" value="1"/>
</dbReference>
<dbReference type="SUPFAM" id="SSF102829">
    <property type="entry name" value="Cell division protein ZapA-like"/>
    <property type="match status" value="1"/>
</dbReference>
<proteinExistence type="inferred from homology"/>
<keyword evidence="8" id="KW-0131">Cell cycle</keyword>
<reference evidence="13" key="1">
    <citation type="submission" date="2022-11" db="EMBL/GenBank/DDBJ databases">
        <title>Larsenimonas rhizosphaerae sp. nov., isolated from a tidal mudflat.</title>
        <authorList>
            <person name="Lee S.D."/>
            <person name="Kim I.S."/>
        </authorList>
    </citation>
    <scope>NUCLEOTIDE SEQUENCE</scope>
    <source>
        <strain evidence="13">GH2-1</strain>
    </source>
</reference>
<evidence type="ECO:0000256" key="10">
    <source>
        <dbReference type="ARBA" id="ARBA00026068"/>
    </source>
</evidence>
<keyword evidence="6" id="KW-0175">Coiled coil</keyword>
<comment type="subcellular location">
    <subcellularLocation>
        <location evidence="1">Cytoplasm</location>
    </subcellularLocation>
</comment>
<evidence type="ECO:0000256" key="12">
    <source>
        <dbReference type="SAM" id="MobiDB-lite"/>
    </source>
</evidence>
<evidence type="ECO:0000256" key="3">
    <source>
        <dbReference type="ARBA" id="ARBA00015195"/>
    </source>
</evidence>
<evidence type="ECO:0000256" key="8">
    <source>
        <dbReference type="ARBA" id="ARBA00023306"/>
    </source>
</evidence>
<sequence length="102" mass="11393">MSEASRHTVEVTLLGRTYLVNCSDEEESALVDAARYLDTALEGIHGQRKVTDITKVALMAGLNITHELMEERQKRREAEDVAERAGDALERAVRRARGTPRS</sequence>
<dbReference type="AlphaFoldDB" id="A0AA42CUG6"/>
<evidence type="ECO:0000313" key="14">
    <source>
        <dbReference type="Proteomes" id="UP001165678"/>
    </source>
</evidence>
<dbReference type="GO" id="GO:0032153">
    <property type="term" value="C:cell division site"/>
    <property type="evidence" value="ECO:0007669"/>
    <property type="project" value="TreeGrafter"/>
</dbReference>
<feature type="region of interest" description="Disordered" evidence="12">
    <location>
        <begin position="74"/>
        <end position="102"/>
    </location>
</feature>
<keyword evidence="7" id="KW-0717">Septation</keyword>
<dbReference type="Gene3D" id="1.20.5.50">
    <property type="match status" value="1"/>
</dbReference>
<feature type="compositionally biased region" description="Basic and acidic residues" evidence="12">
    <location>
        <begin position="74"/>
        <end position="93"/>
    </location>
</feature>
<organism evidence="13 14">
    <name type="scientific">Larsenimonas rhizosphaerae</name>
    <dbReference type="NCBI Taxonomy" id="2944682"/>
    <lineage>
        <taxon>Bacteria</taxon>
        <taxon>Pseudomonadati</taxon>
        <taxon>Pseudomonadota</taxon>
        <taxon>Gammaproteobacteria</taxon>
        <taxon>Oceanospirillales</taxon>
        <taxon>Halomonadaceae</taxon>
        <taxon>Larsenimonas</taxon>
    </lineage>
</organism>
<evidence type="ECO:0000256" key="6">
    <source>
        <dbReference type="ARBA" id="ARBA00023054"/>
    </source>
</evidence>
<gene>
    <name evidence="13" type="ORF">OQ287_07030</name>
</gene>
<evidence type="ECO:0000256" key="2">
    <source>
        <dbReference type="ARBA" id="ARBA00010074"/>
    </source>
</evidence>
<dbReference type="Gene3D" id="3.30.160.880">
    <property type="entry name" value="Cell division protein ZapA protomer, N-terminal domain"/>
    <property type="match status" value="1"/>
</dbReference>
<dbReference type="GO" id="GO:0030428">
    <property type="term" value="C:cell septum"/>
    <property type="evidence" value="ECO:0007669"/>
    <property type="project" value="TreeGrafter"/>
</dbReference>
<accession>A0AA42CUG6</accession>
<evidence type="ECO:0000256" key="4">
    <source>
        <dbReference type="ARBA" id="ARBA00022490"/>
    </source>
</evidence>
<dbReference type="InterPro" id="IPR042233">
    <property type="entry name" value="Cell_div_ZapA_N"/>
</dbReference>
<dbReference type="RefSeq" id="WP_250934787.1">
    <property type="nucleotide sequence ID" value="NZ_JAMLJK010000001.1"/>
</dbReference>
<dbReference type="GO" id="GO:0000917">
    <property type="term" value="P:division septum assembly"/>
    <property type="evidence" value="ECO:0007669"/>
    <property type="project" value="UniProtKB-KW"/>
</dbReference>
<evidence type="ECO:0000256" key="7">
    <source>
        <dbReference type="ARBA" id="ARBA00023210"/>
    </source>
</evidence>
<dbReference type="GO" id="GO:0043093">
    <property type="term" value="P:FtsZ-dependent cytokinesis"/>
    <property type="evidence" value="ECO:0007669"/>
    <property type="project" value="TreeGrafter"/>
</dbReference>
<keyword evidence="5 13" id="KW-0132">Cell division</keyword>
<dbReference type="Proteomes" id="UP001165678">
    <property type="component" value="Unassembled WGS sequence"/>
</dbReference>
<dbReference type="GO" id="GO:0005829">
    <property type="term" value="C:cytosol"/>
    <property type="evidence" value="ECO:0007669"/>
    <property type="project" value="TreeGrafter"/>
</dbReference>
<comment type="similarity">
    <text evidence="2">Belongs to the ZapA family. Type 1 subfamily.</text>
</comment>
<protein>
    <recommendedName>
        <fullName evidence="3">Cell division protein ZapA</fullName>
    </recommendedName>
    <alternativeName>
        <fullName evidence="11">Z ring-associated protein ZapA</fullName>
    </alternativeName>
</protein>
<dbReference type="GO" id="GO:0000921">
    <property type="term" value="P:septin ring assembly"/>
    <property type="evidence" value="ECO:0007669"/>
    <property type="project" value="TreeGrafter"/>
</dbReference>
<dbReference type="PANTHER" id="PTHR34981">
    <property type="entry name" value="CELL DIVISION PROTEIN ZAPA"/>
    <property type="match status" value="1"/>
</dbReference>
<evidence type="ECO:0000256" key="1">
    <source>
        <dbReference type="ARBA" id="ARBA00004496"/>
    </source>
</evidence>
<evidence type="ECO:0000256" key="11">
    <source>
        <dbReference type="ARBA" id="ARBA00033158"/>
    </source>
</evidence>
<evidence type="ECO:0000256" key="5">
    <source>
        <dbReference type="ARBA" id="ARBA00022618"/>
    </source>
</evidence>
<dbReference type="PANTHER" id="PTHR34981:SF1">
    <property type="entry name" value="CELL DIVISION PROTEIN ZAPA"/>
    <property type="match status" value="1"/>
</dbReference>
<dbReference type="InterPro" id="IPR007838">
    <property type="entry name" value="Cell_div_ZapA-like"/>
</dbReference>
<evidence type="ECO:0000313" key="13">
    <source>
        <dbReference type="EMBL" id="MCX2523986.1"/>
    </source>
</evidence>
<dbReference type="InterPro" id="IPR036192">
    <property type="entry name" value="Cell_div_ZapA-like_sf"/>
</dbReference>